<dbReference type="EMBL" id="LT598487">
    <property type="protein sequence ID" value="SCV99561.1"/>
    <property type="molecule type" value="Genomic_DNA"/>
</dbReference>
<feature type="domain" description="Nucleolar complex-associated protein 3 N-terminal" evidence="9">
    <location>
        <begin position="130"/>
        <end position="221"/>
    </location>
</feature>
<keyword evidence="11" id="KW-1185">Reference proteome</keyword>
<dbReference type="Pfam" id="PF03914">
    <property type="entry name" value="CBF"/>
    <property type="match status" value="1"/>
</dbReference>
<dbReference type="GO" id="GO:0005730">
    <property type="term" value="C:nucleolus"/>
    <property type="evidence" value="ECO:0007669"/>
    <property type="project" value="UniProtKB-SubCell"/>
</dbReference>
<name>A0A1G4M6X2_LACFM</name>
<evidence type="ECO:0000259" key="8">
    <source>
        <dbReference type="Pfam" id="PF03914"/>
    </source>
</evidence>
<comment type="similarity">
    <text evidence="2 5">Belongs to the CBF/MAK21 family.</text>
</comment>
<accession>A0A1G4M6X2</accession>
<evidence type="ECO:0000256" key="6">
    <source>
        <dbReference type="SAM" id="Coils"/>
    </source>
</evidence>
<gene>
    <name evidence="10" type="ORF">LAFE_0A05886G</name>
</gene>
<dbReference type="STRING" id="4955.A0A1G4M6X2"/>
<feature type="coiled-coil region" evidence="6">
    <location>
        <begin position="121"/>
        <end position="163"/>
    </location>
</feature>
<dbReference type="InterPro" id="IPR016024">
    <property type="entry name" value="ARM-type_fold"/>
</dbReference>
<keyword evidence="3 6" id="KW-0175">Coiled coil</keyword>
<comment type="subcellular location">
    <subcellularLocation>
        <location evidence="1 5">Nucleus</location>
        <location evidence="1 5">Nucleolus</location>
    </subcellularLocation>
</comment>
<comment type="function">
    <text evidence="5">Required for synthesis of 60S ribosomal subunits and the transport of pre-ribosomes from the nucleoplasm to the cytoplasm.</text>
</comment>
<evidence type="ECO:0000313" key="11">
    <source>
        <dbReference type="Proteomes" id="UP000190831"/>
    </source>
</evidence>
<reference evidence="10 11" key="1">
    <citation type="submission" date="2016-03" db="EMBL/GenBank/DDBJ databases">
        <authorList>
            <person name="Devillers H."/>
        </authorList>
    </citation>
    <scope>NUCLEOTIDE SEQUENCE [LARGE SCALE GENOMIC DNA]</scope>
    <source>
        <strain evidence="10">CBS 6772</strain>
    </source>
</reference>
<dbReference type="PIRSF" id="PIRSF028977">
    <property type="entry name" value="Nucleolar_complex_p3"/>
    <property type="match status" value="1"/>
</dbReference>
<dbReference type="InterPro" id="IPR005612">
    <property type="entry name" value="CCAAT-binding_factor"/>
</dbReference>
<dbReference type="SUPFAM" id="SSF48371">
    <property type="entry name" value="ARM repeat"/>
    <property type="match status" value="1"/>
</dbReference>
<evidence type="ECO:0000256" key="3">
    <source>
        <dbReference type="ARBA" id="ARBA00023054"/>
    </source>
</evidence>
<dbReference type="GO" id="GO:0006270">
    <property type="term" value="P:DNA replication initiation"/>
    <property type="evidence" value="ECO:0007669"/>
    <property type="project" value="TreeGrafter"/>
</dbReference>
<evidence type="ECO:0000313" key="10">
    <source>
        <dbReference type="EMBL" id="SCV99561.1"/>
    </source>
</evidence>
<evidence type="ECO:0000256" key="4">
    <source>
        <dbReference type="ARBA" id="ARBA00023242"/>
    </source>
</evidence>
<dbReference type="OMA" id="FGNMANF"/>
<feature type="compositionally biased region" description="Acidic residues" evidence="7">
    <location>
        <begin position="98"/>
        <end position="121"/>
    </location>
</feature>
<dbReference type="OrthoDB" id="10263597at2759"/>
<dbReference type="InterPro" id="IPR016903">
    <property type="entry name" value="Nucleolar_cplx-assoc_3"/>
</dbReference>
<dbReference type="AlphaFoldDB" id="A0A1G4M6X2"/>
<evidence type="ECO:0000256" key="7">
    <source>
        <dbReference type="SAM" id="MobiDB-lite"/>
    </source>
</evidence>
<evidence type="ECO:0000256" key="5">
    <source>
        <dbReference type="PIRNR" id="PIRNR028977"/>
    </source>
</evidence>
<evidence type="ECO:0000256" key="1">
    <source>
        <dbReference type="ARBA" id="ARBA00004604"/>
    </source>
</evidence>
<evidence type="ECO:0000256" key="2">
    <source>
        <dbReference type="ARBA" id="ARBA00007797"/>
    </source>
</evidence>
<protein>
    <recommendedName>
        <fullName evidence="5">Nucleolar complex-associated protein 3</fullName>
    </recommendedName>
</protein>
<dbReference type="PANTHER" id="PTHR14428">
    <property type="entry name" value="NUCLEOLAR COMPLEX PROTEIN 3"/>
    <property type="match status" value="1"/>
</dbReference>
<evidence type="ECO:0000259" key="9">
    <source>
        <dbReference type="Pfam" id="PF07540"/>
    </source>
</evidence>
<dbReference type="Pfam" id="PF07540">
    <property type="entry name" value="NOC3p"/>
    <property type="match status" value="1"/>
</dbReference>
<feature type="region of interest" description="Disordered" evidence="7">
    <location>
        <begin position="1"/>
        <end position="53"/>
    </location>
</feature>
<feature type="compositionally biased region" description="Basic residues" evidence="7">
    <location>
        <begin position="363"/>
        <end position="373"/>
    </location>
</feature>
<feature type="region of interest" description="Disordered" evidence="7">
    <location>
        <begin position="89"/>
        <end position="121"/>
    </location>
</feature>
<sequence>MAGKKRSKSAIEERTGKRRKQEDELLAGGFFTKEQIQDIGDSTPLKNSWEDDEQDYELKPRSLAYTADVVEGLPIKINGKVERVLHEVSQVSTVSKDESEEESEGSQEEQESDSNDDTGEVADTEEAIIQLKEEIADLVEKLMEEADENISALTRLRKMAQSKNPNTCKFSMLALVPVFKSIIPGYRIRPLTEAEKKERVSKDVAKLRNFEETLVLNYKAYLDLLAKLAKTPNNASQKDISLGNLAANAATELATSASHFNFRADLLTILIRRICKPNPLSDPVFKKIIATLESLLNEDQEGNVSSEIVRILAKTLKTRKFLVDESVLNILLSLDVLQDYDPNTKTEEPTRIKLKKKNRVHLSKKERKVRKETKKIEEEMRSAEQSVSAEEREKNQSEILKTVLSLYLFILKINNSKLVGSVLEGLSKFGRMANFDLLGDFLEVMKEIIVSTELNDLSPTEMRKVLLCIVTAFSLVASQNYMKVSVDLSSFVDALYTILPMLSLDADIEFSHKSLRLADPLNNELAKPSVNVSTKAELLLKALDHVFFRSKSGSKLRAKAFAKRMYIVAENTPEKTTIAILKFLDKLMSRYPEIGGLYSTDDRIGNGVFHMNADIPSRSNAEAATVWENALLLKHYSPTVGKGVRALMEKSRDFTK</sequence>
<dbReference type="GO" id="GO:0003682">
    <property type="term" value="F:chromatin binding"/>
    <property type="evidence" value="ECO:0007669"/>
    <property type="project" value="TreeGrafter"/>
</dbReference>
<dbReference type="GO" id="GO:0042254">
    <property type="term" value="P:ribosome biogenesis"/>
    <property type="evidence" value="ECO:0007669"/>
    <property type="project" value="UniProtKB-KW"/>
</dbReference>
<proteinExistence type="inferred from homology"/>
<dbReference type="Proteomes" id="UP000190831">
    <property type="component" value="Chromosome A"/>
</dbReference>
<organism evidence="10 11">
    <name type="scientific">Lachancea fermentati</name>
    <name type="common">Zygosaccharomyces fermentati</name>
    <dbReference type="NCBI Taxonomy" id="4955"/>
    <lineage>
        <taxon>Eukaryota</taxon>
        <taxon>Fungi</taxon>
        <taxon>Dikarya</taxon>
        <taxon>Ascomycota</taxon>
        <taxon>Saccharomycotina</taxon>
        <taxon>Saccharomycetes</taxon>
        <taxon>Saccharomycetales</taxon>
        <taxon>Saccharomycetaceae</taxon>
        <taxon>Lachancea</taxon>
    </lineage>
</organism>
<keyword evidence="4" id="KW-0539">Nucleus</keyword>
<dbReference type="InterPro" id="IPR011501">
    <property type="entry name" value="Noc3_N"/>
</dbReference>
<feature type="region of interest" description="Disordered" evidence="7">
    <location>
        <begin position="363"/>
        <end position="391"/>
    </location>
</feature>
<keyword evidence="5" id="KW-0690">Ribosome biogenesis</keyword>
<feature type="compositionally biased region" description="Basic and acidic residues" evidence="7">
    <location>
        <begin position="9"/>
        <end position="23"/>
    </location>
</feature>
<feature type="domain" description="CCAAT-binding factor" evidence="8">
    <location>
        <begin position="466"/>
        <end position="642"/>
    </location>
</feature>
<dbReference type="PANTHER" id="PTHR14428:SF5">
    <property type="entry name" value="NUCLEOLAR COMPLEX PROTEIN 3 HOMOLOG"/>
    <property type="match status" value="1"/>
</dbReference>